<feature type="domain" description="SbsA Ig-like" evidence="3">
    <location>
        <begin position="346"/>
        <end position="450"/>
    </location>
</feature>
<comment type="caution">
    <text evidence="4">The sequence shown here is derived from an EMBL/GenBank/DDBJ whole genome shotgun (WGS) entry which is preliminary data.</text>
</comment>
<dbReference type="Pfam" id="PF13205">
    <property type="entry name" value="Big_5"/>
    <property type="match status" value="2"/>
</dbReference>
<protein>
    <recommendedName>
        <fullName evidence="3">SbsA Ig-like domain-containing protein</fullName>
    </recommendedName>
</protein>
<proteinExistence type="predicted"/>
<dbReference type="InterPro" id="IPR032812">
    <property type="entry name" value="SbsA_Ig"/>
</dbReference>
<gene>
    <name evidence="4" type="ORF">ENS31_07795</name>
</gene>
<accession>A0A7V2ZK07</accession>
<name>A0A7V2ZK07_9BACT</name>
<evidence type="ECO:0000313" key="4">
    <source>
        <dbReference type="EMBL" id="HFI91417.1"/>
    </source>
</evidence>
<dbReference type="EMBL" id="DSUJ01000008">
    <property type="protein sequence ID" value="HFI91417.1"/>
    <property type="molecule type" value="Genomic_DNA"/>
</dbReference>
<organism evidence="4">
    <name type="scientific">Ignavibacterium album</name>
    <dbReference type="NCBI Taxonomy" id="591197"/>
    <lineage>
        <taxon>Bacteria</taxon>
        <taxon>Pseudomonadati</taxon>
        <taxon>Ignavibacteriota</taxon>
        <taxon>Ignavibacteria</taxon>
        <taxon>Ignavibacteriales</taxon>
        <taxon>Ignavibacteriaceae</taxon>
        <taxon>Ignavibacterium</taxon>
    </lineage>
</organism>
<dbReference type="AlphaFoldDB" id="A0A7V2ZK07"/>
<feature type="chain" id="PRO_5031347842" description="SbsA Ig-like domain-containing protein" evidence="2">
    <location>
        <begin position="22"/>
        <end position="562"/>
    </location>
</feature>
<feature type="domain" description="SbsA Ig-like" evidence="3">
    <location>
        <begin position="32"/>
        <end position="132"/>
    </location>
</feature>
<evidence type="ECO:0000259" key="3">
    <source>
        <dbReference type="Pfam" id="PF13205"/>
    </source>
</evidence>
<keyword evidence="1 2" id="KW-0732">Signal</keyword>
<sequence length="562" mass="63965">MDCPAKIILAMLFAMILFGCANQLPPGGGEVDTIPPEIIETYPKDGTVNYKENYFEFTFSEYVDKRSFREAIFLSPAVDGEMEVDWTGKTVTVSFPKGFKPNLTYVVNIGTDVVDLNNRNRMASSFNLTFSTGYEIDRRKISGKVFNKDAEGTLIFGYIMNDDTTNYLLSKPMYISQVGKDGKFQLNGLAAAKYRVFAVKDQIKDFIFQADQDMIGIPFQDLTLAKSDSSFDGLNFFLFKADTTKPKLMEALMTDERHILTKFSEEPDTSSIRADNFRIVDSTFSLVSNILYAYKSSNKKEEIVLVPEEKLNIESQLFLMAENFSDLSGNRNDSDNVALTISDRADTTSIKIVKTDPLPNSKIDFINSRIFIYFDDAFVKEKINGAIDLSDSSGNKIPISISFTDDATLLLMPLIKLKPDNNYILKIDLNFFEDANGNKTDSVYQLKFSTLTGLEFTGLSGKIENGDSTLILVLESVSNPDKKYYHKIKCNPNFSFERIEAGNYKLWAFEDKNQDGIYDFGWFAPFRFSEKFYVYPEELTLKPRWTLTDLIFKIKYEGQYRE</sequence>
<evidence type="ECO:0000256" key="2">
    <source>
        <dbReference type="SAM" id="SignalP"/>
    </source>
</evidence>
<reference evidence="4" key="1">
    <citation type="journal article" date="2020" name="mSystems">
        <title>Genome- and Community-Level Interaction Insights into Carbon Utilization and Element Cycling Functions of Hydrothermarchaeota in Hydrothermal Sediment.</title>
        <authorList>
            <person name="Zhou Z."/>
            <person name="Liu Y."/>
            <person name="Xu W."/>
            <person name="Pan J."/>
            <person name="Luo Z.H."/>
            <person name="Li M."/>
        </authorList>
    </citation>
    <scope>NUCLEOTIDE SEQUENCE [LARGE SCALE GENOMIC DNA]</scope>
    <source>
        <strain evidence="4">SpSt-479</strain>
    </source>
</reference>
<evidence type="ECO:0000256" key="1">
    <source>
        <dbReference type="ARBA" id="ARBA00022729"/>
    </source>
</evidence>
<feature type="signal peptide" evidence="2">
    <location>
        <begin position="1"/>
        <end position="21"/>
    </location>
</feature>
<dbReference type="PROSITE" id="PS51257">
    <property type="entry name" value="PROKAR_LIPOPROTEIN"/>
    <property type="match status" value="1"/>
</dbReference>